<organism evidence="2 3">
    <name type="scientific">Vibrio furnissii</name>
    <dbReference type="NCBI Taxonomy" id="29494"/>
    <lineage>
        <taxon>Bacteria</taxon>
        <taxon>Pseudomonadati</taxon>
        <taxon>Pseudomonadota</taxon>
        <taxon>Gammaproteobacteria</taxon>
        <taxon>Vibrionales</taxon>
        <taxon>Vibrionaceae</taxon>
        <taxon>Vibrio</taxon>
    </lineage>
</organism>
<dbReference type="InterPro" id="IPR049347">
    <property type="entry name" value="TsiV3"/>
</dbReference>
<evidence type="ECO:0000313" key="3">
    <source>
        <dbReference type="Proteomes" id="UP000051221"/>
    </source>
</evidence>
<dbReference type="RefSeq" id="WP_055464976.1">
    <property type="nucleotide sequence ID" value="NZ_CAWQRI010000065.1"/>
</dbReference>
<dbReference type="Pfam" id="PF20889">
    <property type="entry name" value="TsiV3"/>
    <property type="match status" value="1"/>
</dbReference>
<evidence type="ECO:0000256" key="1">
    <source>
        <dbReference type="SAM" id="SignalP"/>
    </source>
</evidence>
<accession>A0A0Q2N7S0</accession>
<evidence type="ECO:0008006" key="4">
    <source>
        <dbReference type="Google" id="ProtNLM"/>
    </source>
</evidence>
<dbReference type="Proteomes" id="UP000051221">
    <property type="component" value="Unassembled WGS sequence"/>
</dbReference>
<comment type="caution">
    <text evidence="2">The sequence shown here is derived from an EMBL/GenBank/DDBJ whole genome shotgun (WGS) entry which is preliminary data.</text>
</comment>
<dbReference type="InParanoid" id="A0A0Q2N7S0"/>
<proteinExistence type="predicted"/>
<dbReference type="Gene3D" id="1.10.8.1160">
    <property type="match status" value="1"/>
</dbReference>
<feature type="chain" id="PRO_5006194819" description="Lysozyme inhibitor LprI N-terminal domain-containing protein" evidence="1">
    <location>
        <begin position="25"/>
        <end position="122"/>
    </location>
</feature>
<reference evidence="2 3" key="1">
    <citation type="submission" date="2015-08" db="EMBL/GenBank/DDBJ databases">
        <title>Antibacterial properties of a collection of Vibrionaceae strains.</title>
        <authorList>
            <person name="Giubergia S."/>
        </authorList>
    </citation>
    <scope>NUCLEOTIDE SEQUENCE [LARGE SCALE GENOMIC DNA]</scope>
    <source>
        <strain evidence="2 3">S0821</strain>
    </source>
</reference>
<name>A0A0Q2N7S0_VIBFU</name>
<gene>
    <name evidence="2" type="ORF">AMR76_00830</name>
</gene>
<keyword evidence="3" id="KW-1185">Reference proteome</keyword>
<feature type="signal peptide" evidence="1">
    <location>
        <begin position="1"/>
        <end position="24"/>
    </location>
</feature>
<dbReference type="EMBL" id="LKHS01000001">
    <property type="protein sequence ID" value="KQH87871.1"/>
    <property type="molecule type" value="Genomic_DNA"/>
</dbReference>
<dbReference type="InterPro" id="IPR049348">
    <property type="entry name" value="TsiV3_sf"/>
</dbReference>
<dbReference type="AlphaFoldDB" id="A0A0Q2N7S0"/>
<protein>
    <recommendedName>
        <fullName evidence="4">Lysozyme inhibitor LprI N-terminal domain-containing protein</fullName>
    </recommendedName>
</protein>
<sequence>MIKLWIKTVFTIVSLWIISSNAVAINTCNSTSGDHQEMILCIQNETASVESQVKKIVSESGEYYGIYKDFYTKQRLAIHEKCSLYINLGGQRGELFMAQCELDGVISLELFVKQYTDDLDNT</sequence>
<evidence type="ECO:0000313" key="2">
    <source>
        <dbReference type="EMBL" id="KQH87871.1"/>
    </source>
</evidence>
<keyword evidence="1" id="KW-0732">Signal</keyword>